<comment type="caution">
    <text evidence="2">The sequence shown here is derived from an EMBL/GenBank/DDBJ whole genome shotgun (WGS) entry which is preliminary data.</text>
</comment>
<name>A0A9P6MHX4_9FUNG</name>
<feature type="compositionally biased region" description="Low complexity" evidence="1">
    <location>
        <begin position="270"/>
        <end position="282"/>
    </location>
</feature>
<dbReference type="AlphaFoldDB" id="A0A9P6MHX4"/>
<feature type="region of interest" description="Disordered" evidence="1">
    <location>
        <begin position="1"/>
        <end position="372"/>
    </location>
</feature>
<gene>
    <name evidence="2" type="ORF">BGZ80_006000</name>
</gene>
<evidence type="ECO:0000313" key="3">
    <source>
        <dbReference type="Proteomes" id="UP000703661"/>
    </source>
</evidence>
<feature type="compositionally biased region" description="Pro residues" evidence="1">
    <location>
        <begin position="47"/>
        <end position="63"/>
    </location>
</feature>
<feature type="compositionally biased region" description="Basic and acidic residues" evidence="1">
    <location>
        <begin position="358"/>
        <end position="369"/>
    </location>
</feature>
<sequence>MSGVNATPVKQRERPANHSPPIHSPPIHPPPIHLLPIHLPPIHSLPIKPPPIQLPRIRPPPVHSPGHAPVRSQARSPVRSPISPPYHTKNPLGSSGQSRQDTGNLKRRQNFPQDHQDNSRGDANSPKSRQNPPKDRPQDPRLNRGHPNHNSLTSPVQEGRVQKYRVQDPATNVPSSSGNSGIATTTPQDHPRGSQEGTATPKLNEELVIPARRIIKIKSSKNKAAVPDLVNQVPKQAEAVIHGTTETLKRPRDPSPAGLDSSSGGGMKESPSPASLDSSSGGVKKKSKPKKEVRQSKSQKTSQGRPLPRLLPVIEIPVPPPTKKRAIDRSQSVTAKPAATKPTGTKPAGTKPAATKPAAKESEGDDVIKFKGVHQRTVEAGLEQTMRRT</sequence>
<reference evidence="2" key="1">
    <citation type="journal article" date="2020" name="Fungal Divers.">
        <title>Resolving the Mortierellaceae phylogeny through synthesis of multi-gene phylogenetics and phylogenomics.</title>
        <authorList>
            <person name="Vandepol N."/>
            <person name="Liber J."/>
            <person name="Desiro A."/>
            <person name="Na H."/>
            <person name="Kennedy M."/>
            <person name="Barry K."/>
            <person name="Grigoriev I.V."/>
            <person name="Miller A.N."/>
            <person name="O'Donnell K."/>
            <person name="Stajich J.E."/>
            <person name="Bonito G."/>
        </authorList>
    </citation>
    <scope>NUCLEOTIDE SEQUENCE</scope>
    <source>
        <strain evidence="2">NRRL 2769</strain>
    </source>
</reference>
<proteinExistence type="predicted"/>
<feature type="compositionally biased region" description="Polar residues" evidence="1">
    <location>
        <begin position="169"/>
        <end position="188"/>
    </location>
</feature>
<protein>
    <submittedName>
        <fullName evidence="2">Uncharacterized protein</fullName>
    </submittedName>
</protein>
<dbReference type="EMBL" id="JAAAID010002960">
    <property type="protein sequence ID" value="KAG0002284.1"/>
    <property type="molecule type" value="Genomic_DNA"/>
</dbReference>
<feature type="compositionally biased region" description="Low complexity" evidence="1">
    <location>
        <begin position="34"/>
        <end position="46"/>
    </location>
</feature>
<evidence type="ECO:0000256" key="1">
    <source>
        <dbReference type="SAM" id="MobiDB-lite"/>
    </source>
</evidence>
<accession>A0A9P6MHX4</accession>
<feature type="compositionally biased region" description="Low complexity" evidence="1">
    <location>
        <begin position="334"/>
        <end position="357"/>
    </location>
</feature>
<feature type="compositionally biased region" description="Polar residues" evidence="1">
    <location>
        <begin position="91"/>
        <end position="103"/>
    </location>
</feature>
<organism evidence="2 3">
    <name type="scientific">Entomortierella chlamydospora</name>
    <dbReference type="NCBI Taxonomy" id="101097"/>
    <lineage>
        <taxon>Eukaryota</taxon>
        <taxon>Fungi</taxon>
        <taxon>Fungi incertae sedis</taxon>
        <taxon>Mucoromycota</taxon>
        <taxon>Mortierellomycotina</taxon>
        <taxon>Mortierellomycetes</taxon>
        <taxon>Mortierellales</taxon>
        <taxon>Mortierellaceae</taxon>
        <taxon>Entomortierella</taxon>
    </lineage>
</organism>
<feature type="compositionally biased region" description="Low complexity" evidence="1">
    <location>
        <begin position="305"/>
        <end position="316"/>
    </location>
</feature>
<evidence type="ECO:0000313" key="2">
    <source>
        <dbReference type="EMBL" id="KAG0002284.1"/>
    </source>
</evidence>
<feature type="compositionally biased region" description="Basic and acidic residues" evidence="1">
    <location>
        <begin position="132"/>
        <end position="142"/>
    </location>
</feature>
<keyword evidence="3" id="KW-1185">Reference proteome</keyword>
<feature type="compositionally biased region" description="Pro residues" evidence="1">
    <location>
        <begin position="22"/>
        <end position="33"/>
    </location>
</feature>
<dbReference type="Proteomes" id="UP000703661">
    <property type="component" value="Unassembled WGS sequence"/>
</dbReference>
<feature type="compositionally biased region" description="Polar residues" evidence="1">
    <location>
        <begin position="121"/>
        <end position="131"/>
    </location>
</feature>